<dbReference type="Pfam" id="PF01820">
    <property type="entry name" value="Dala_Dala_lig_N"/>
    <property type="match status" value="1"/>
</dbReference>
<sequence length="82" mass="9037">MQSSILKIALIYGGRSAEHEVSLRSALSVFDAIDRSRFEPIPVLITQNGAWYRMASDAGSFSPGATTAEKDRLLFSPDPEHR</sequence>
<evidence type="ECO:0000256" key="1">
    <source>
        <dbReference type="SAM" id="MobiDB-lite"/>
    </source>
</evidence>
<dbReference type="InterPro" id="IPR011127">
    <property type="entry name" value="Dala_Dala_lig_N"/>
</dbReference>
<comment type="caution">
    <text evidence="3">The sequence shown here is derived from an EMBL/GenBank/DDBJ whole genome shotgun (WGS) entry which is preliminary data.</text>
</comment>
<accession>A0A9D6V3Q8</accession>
<dbReference type="InterPro" id="IPR016185">
    <property type="entry name" value="PreATP-grasp_dom_sf"/>
</dbReference>
<proteinExistence type="predicted"/>
<feature type="region of interest" description="Disordered" evidence="1">
    <location>
        <begin position="60"/>
        <end position="82"/>
    </location>
</feature>
<feature type="domain" description="D-alanine--D-alanine ligase N-terminal" evidence="2">
    <location>
        <begin position="7"/>
        <end position="60"/>
    </location>
</feature>
<evidence type="ECO:0000313" key="3">
    <source>
        <dbReference type="EMBL" id="MBI5251318.1"/>
    </source>
</evidence>
<dbReference type="GO" id="GO:0016874">
    <property type="term" value="F:ligase activity"/>
    <property type="evidence" value="ECO:0007669"/>
    <property type="project" value="UniProtKB-KW"/>
</dbReference>
<keyword evidence="3" id="KW-0436">Ligase</keyword>
<gene>
    <name evidence="3" type="ORF">HY912_17655</name>
</gene>
<name>A0A9D6V3Q8_9BACT</name>
<dbReference type="AlphaFoldDB" id="A0A9D6V3Q8"/>
<organism evidence="3 4">
    <name type="scientific">Desulfomonile tiedjei</name>
    <dbReference type="NCBI Taxonomy" id="2358"/>
    <lineage>
        <taxon>Bacteria</taxon>
        <taxon>Pseudomonadati</taxon>
        <taxon>Thermodesulfobacteriota</taxon>
        <taxon>Desulfomonilia</taxon>
        <taxon>Desulfomonilales</taxon>
        <taxon>Desulfomonilaceae</taxon>
        <taxon>Desulfomonile</taxon>
    </lineage>
</organism>
<feature type="compositionally biased region" description="Basic and acidic residues" evidence="1">
    <location>
        <begin position="68"/>
        <end position="82"/>
    </location>
</feature>
<evidence type="ECO:0000313" key="4">
    <source>
        <dbReference type="Proteomes" id="UP000807825"/>
    </source>
</evidence>
<dbReference type="Proteomes" id="UP000807825">
    <property type="component" value="Unassembled WGS sequence"/>
</dbReference>
<dbReference type="EMBL" id="JACRDE010000462">
    <property type="protein sequence ID" value="MBI5251318.1"/>
    <property type="molecule type" value="Genomic_DNA"/>
</dbReference>
<dbReference type="Gene3D" id="3.40.50.20">
    <property type="match status" value="1"/>
</dbReference>
<feature type="non-terminal residue" evidence="3">
    <location>
        <position position="82"/>
    </location>
</feature>
<dbReference type="SUPFAM" id="SSF52440">
    <property type="entry name" value="PreATP-grasp domain"/>
    <property type="match status" value="1"/>
</dbReference>
<reference evidence="3" key="1">
    <citation type="submission" date="2020-07" db="EMBL/GenBank/DDBJ databases">
        <title>Huge and variable diversity of episymbiotic CPR bacteria and DPANN archaea in groundwater ecosystems.</title>
        <authorList>
            <person name="He C.Y."/>
            <person name="Keren R."/>
            <person name="Whittaker M."/>
            <person name="Farag I.F."/>
            <person name="Doudna J."/>
            <person name="Cate J.H.D."/>
            <person name="Banfield J.F."/>
        </authorList>
    </citation>
    <scope>NUCLEOTIDE SEQUENCE</scope>
    <source>
        <strain evidence="3">NC_groundwater_1664_Pr3_B-0.1um_52_9</strain>
    </source>
</reference>
<evidence type="ECO:0000259" key="2">
    <source>
        <dbReference type="Pfam" id="PF01820"/>
    </source>
</evidence>
<protein>
    <submittedName>
        <fullName evidence="3">D-alanine--D-alanine ligase A</fullName>
    </submittedName>
</protein>